<organism evidence="1 2">
    <name type="scientific">Blautia caccae</name>
    <dbReference type="NCBI Taxonomy" id="3133175"/>
    <lineage>
        <taxon>Bacteria</taxon>
        <taxon>Bacillati</taxon>
        <taxon>Bacillota</taxon>
        <taxon>Clostridia</taxon>
        <taxon>Lachnospirales</taxon>
        <taxon>Lachnospiraceae</taxon>
        <taxon>Blautia</taxon>
    </lineage>
</organism>
<accession>A0ABV1DH01</accession>
<dbReference type="RefSeq" id="WP_148393082.1">
    <property type="nucleotide sequence ID" value="NZ_JBBMFP010000001.1"/>
</dbReference>
<protein>
    <submittedName>
        <fullName evidence="1">Uncharacterized protein</fullName>
    </submittedName>
</protein>
<dbReference type="Proteomes" id="UP001457898">
    <property type="component" value="Unassembled WGS sequence"/>
</dbReference>
<evidence type="ECO:0000313" key="2">
    <source>
        <dbReference type="Proteomes" id="UP001457898"/>
    </source>
</evidence>
<proteinExistence type="predicted"/>
<name>A0ABV1DH01_9FIRM</name>
<evidence type="ECO:0000313" key="1">
    <source>
        <dbReference type="EMBL" id="MEQ2429649.1"/>
    </source>
</evidence>
<comment type="caution">
    <text evidence="1">The sequence shown here is derived from an EMBL/GenBank/DDBJ whole genome shotgun (WGS) entry which is preliminary data.</text>
</comment>
<keyword evidence="2" id="KW-1185">Reference proteome</keyword>
<dbReference type="EMBL" id="JBBMFP010000001">
    <property type="protein sequence ID" value="MEQ2429649.1"/>
    <property type="molecule type" value="Genomic_DNA"/>
</dbReference>
<reference evidence="1 2" key="1">
    <citation type="submission" date="2024-03" db="EMBL/GenBank/DDBJ databases">
        <title>Human intestinal bacterial collection.</title>
        <authorList>
            <person name="Pauvert C."/>
            <person name="Hitch T.C.A."/>
            <person name="Clavel T."/>
        </authorList>
    </citation>
    <scope>NUCLEOTIDE SEQUENCE [LARGE SCALE GENOMIC DNA]</scope>
    <source>
        <strain evidence="1 2">CLA-SR-H028</strain>
    </source>
</reference>
<gene>
    <name evidence="1" type="ORF">WMO65_01385</name>
</gene>
<sequence length="197" mass="23469">MAITLDINLISENLIDLKDLIEYGFCKKFDIKLEDMIYMDNWNWENIRFIYDIANYGKVLEKGKIVVVNLKSNKLKDLGIYIVKTEKEYVYNLWINTEGYPELDADVISFDNERFYKKTYYTLGEIIKKLKIKLKTVSIGMEAELEYDENIYKIIERSDNMVVWIVEDGVNLDHMLHNYIKSKAEEMDAVIYERRIN</sequence>